<sequence length="441" mass="49821">MLINKNYYFIVSLAGDVHSVASLGISCQRNTFVCWNRENGEICHRFVTWKDLRGQKLTETWNKSFFIKMLNAMGCFLYFFTRQKRFKAAHIFSFMNAMVTFRLIATIEQNVRMKKLLSEDKLVFGCLDTWLIYKLSGGKMHITEPSNASSTGMFDPYLMDWGHFLLSLVSFPNILLPTITYSAGQIIAVTDERIFGFPLSIGSLVGDQQAAAFACGCWHKGDINISLGTGSFIDVNTDTEPHLSIKGLYPLVGWKFPDSISFLAEGFSNSTVMVLQWAKSIGLFSDVQEISRIVESATDSACSAFIGIQPNTTKEQMLRAILKSIAFRIYQIWNVVLKEINFINGDFIKCCGGVSGNNFICQMISTLLNHPLQRIKEERFAAAKGAAMMAGITSEIWTKEDLCNMIIIDETFTPELKRRSNLLKAFTAWERALERCLNFYT</sequence>
<dbReference type="InterPro" id="IPR043129">
    <property type="entry name" value="ATPase_NBD"/>
</dbReference>
<accession>A0A3P7SPE9</accession>
<evidence type="ECO:0008006" key="8">
    <source>
        <dbReference type="Google" id="ProtNLM"/>
    </source>
</evidence>
<gene>
    <name evidence="6" type="ORF">DME_LOCUS6849</name>
</gene>
<name>A0A3P7SPE9_DRAME</name>
<feature type="domain" description="Carbohydrate kinase FGGY C-terminal" evidence="5">
    <location>
        <begin position="302"/>
        <end position="392"/>
    </location>
</feature>
<evidence type="ECO:0000256" key="3">
    <source>
        <dbReference type="ARBA" id="ARBA00022777"/>
    </source>
</evidence>
<dbReference type="Proteomes" id="UP000274756">
    <property type="component" value="Unassembled WGS sequence"/>
</dbReference>
<keyword evidence="7" id="KW-1185">Reference proteome</keyword>
<evidence type="ECO:0000259" key="4">
    <source>
        <dbReference type="Pfam" id="PF00370"/>
    </source>
</evidence>
<dbReference type="PIRSF" id="PIRSF000538">
    <property type="entry name" value="GlpK"/>
    <property type="match status" value="1"/>
</dbReference>
<dbReference type="PROSITE" id="PS51257">
    <property type="entry name" value="PROKAR_LIPOPROTEIN"/>
    <property type="match status" value="1"/>
</dbReference>
<reference evidence="6 7" key="1">
    <citation type="submission" date="2018-11" db="EMBL/GenBank/DDBJ databases">
        <authorList>
            <consortium name="Pathogen Informatics"/>
        </authorList>
    </citation>
    <scope>NUCLEOTIDE SEQUENCE [LARGE SCALE GENOMIC DNA]</scope>
</reference>
<dbReference type="Pfam" id="PF02782">
    <property type="entry name" value="FGGY_C"/>
    <property type="match status" value="1"/>
</dbReference>
<evidence type="ECO:0000259" key="5">
    <source>
        <dbReference type="Pfam" id="PF02782"/>
    </source>
</evidence>
<dbReference type="Pfam" id="PF00370">
    <property type="entry name" value="FGGY_N"/>
    <property type="match status" value="1"/>
</dbReference>
<keyword evidence="3" id="KW-0418">Kinase</keyword>
<organism evidence="6 7">
    <name type="scientific">Dracunculus medinensis</name>
    <name type="common">Guinea worm</name>
    <dbReference type="NCBI Taxonomy" id="318479"/>
    <lineage>
        <taxon>Eukaryota</taxon>
        <taxon>Metazoa</taxon>
        <taxon>Ecdysozoa</taxon>
        <taxon>Nematoda</taxon>
        <taxon>Chromadorea</taxon>
        <taxon>Rhabditida</taxon>
        <taxon>Spirurina</taxon>
        <taxon>Dracunculoidea</taxon>
        <taxon>Dracunculidae</taxon>
        <taxon>Dracunculus</taxon>
    </lineage>
</organism>
<dbReference type="GO" id="GO:0006641">
    <property type="term" value="P:triglyceride metabolic process"/>
    <property type="evidence" value="ECO:0007669"/>
    <property type="project" value="TreeGrafter"/>
</dbReference>
<feature type="domain" description="Carbohydrate kinase FGGY N-terminal" evidence="4">
    <location>
        <begin position="19"/>
        <end position="213"/>
    </location>
</feature>
<dbReference type="OrthoDB" id="6278781at2759"/>
<dbReference type="PANTHER" id="PTHR10196:SF68">
    <property type="entry name" value="GLYCEROL KINASE 5-RELATED"/>
    <property type="match status" value="1"/>
</dbReference>
<evidence type="ECO:0000313" key="7">
    <source>
        <dbReference type="Proteomes" id="UP000274756"/>
    </source>
</evidence>
<dbReference type="GO" id="GO:0016301">
    <property type="term" value="F:kinase activity"/>
    <property type="evidence" value="ECO:0007669"/>
    <property type="project" value="UniProtKB-KW"/>
</dbReference>
<dbReference type="InterPro" id="IPR018484">
    <property type="entry name" value="FGGY_N"/>
</dbReference>
<dbReference type="InterPro" id="IPR000577">
    <property type="entry name" value="Carb_kinase_FGGY"/>
</dbReference>
<evidence type="ECO:0000313" key="6">
    <source>
        <dbReference type="EMBL" id="VDN56876.1"/>
    </source>
</evidence>
<proteinExistence type="inferred from homology"/>
<dbReference type="SUPFAM" id="SSF53067">
    <property type="entry name" value="Actin-like ATPase domain"/>
    <property type="match status" value="2"/>
</dbReference>
<dbReference type="EMBL" id="UYYG01001157">
    <property type="protein sequence ID" value="VDN56876.1"/>
    <property type="molecule type" value="Genomic_DNA"/>
</dbReference>
<evidence type="ECO:0000256" key="2">
    <source>
        <dbReference type="ARBA" id="ARBA00022679"/>
    </source>
</evidence>
<dbReference type="GO" id="GO:0006071">
    <property type="term" value="P:glycerol metabolic process"/>
    <property type="evidence" value="ECO:0007669"/>
    <property type="project" value="TreeGrafter"/>
</dbReference>
<dbReference type="GO" id="GO:0046167">
    <property type="term" value="P:glycerol-3-phosphate biosynthetic process"/>
    <property type="evidence" value="ECO:0007669"/>
    <property type="project" value="TreeGrafter"/>
</dbReference>
<dbReference type="GO" id="GO:0005739">
    <property type="term" value="C:mitochondrion"/>
    <property type="evidence" value="ECO:0007669"/>
    <property type="project" value="TreeGrafter"/>
</dbReference>
<evidence type="ECO:0000256" key="1">
    <source>
        <dbReference type="ARBA" id="ARBA00009156"/>
    </source>
</evidence>
<dbReference type="InterPro" id="IPR018485">
    <property type="entry name" value="FGGY_C"/>
</dbReference>
<dbReference type="AlphaFoldDB" id="A0A3P7SPE9"/>
<dbReference type="Gene3D" id="3.30.420.40">
    <property type="match status" value="3"/>
</dbReference>
<protein>
    <recommendedName>
        <fullName evidence="8">Glycerol kinase</fullName>
    </recommendedName>
</protein>
<dbReference type="PANTHER" id="PTHR10196">
    <property type="entry name" value="SUGAR KINASE"/>
    <property type="match status" value="1"/>
</dbReference>
<keyword evidence="2" id="KW-0808">Transferase</keyword>
<dbReference type="STRING" id="318479.A0A3P7SPE9"/>
<comment type="similarity">
    <text evidence="1">Belongs to the FGGY kinase family.</text>
</comment>